<evidence type="ECO:0000313" key="5">
    <source>
        <dbReference type="EMBL" id="KAI1723678.1"/>
    </source>
</evidence>
<keyword evidence="4" id="KW-0732">Signal</keyword>
<protein>
    <submittedName>
        <fullName evidence="5">Transthyretin-like protein 52</fullName>
    </submittedName>
</protein>
<reference evidence="5" key="1">
    <citation type="submission" date="2022-01" db="EMBL/GenBank/DDBJ databases">
        <title>Genome Sequence Resource for Two Populations of Ditylenchus destructor, the Migratory Endoparasitic Phytonematode.</title>
        <authorList>
            <person name="Zhang H."/>
            <person name="Lin R."/>
            <person name="Xie B."/>
        </authorList>
    </citation>
    <scope>NUCLEOTIDE SEQUENCE</scope>
    <source>
        <strain evidence="5">BazhouSP</strain>
    </source>
</reference>
<evidence type="ECO:0000256" key="2">
    <source>
        <dbReference type="ARBA" id="ARBA00010112"/>
    </source>
</evidence>
<evidence type="ECO:0000256" key="4">
    <source>
        <dbReference type="ARBA" id="ARBA00022729"/>
    </source>
</evidence>
<dbReference type="Gene3D" id="2.60.40.3330">
    <property type="match status" value="1"/>
</dbReference>
<dbReference type="InterPro" id="IPR001534">
    <property type="entry name" value="Transthyretin-like"/>
</dbReference>
<dbReference type="AlphaFoldDB" id="A0AAD4NEF4"/>
<accession>A0AAD4NEF4</accession>
<evidence type="ECO:0000313" key="6">
    <source>
        <dbReference type="Proteomes" id="UP001201812"/>
    </source>
</evidence>
<evidence type="ECO:0000256" key="3">
    <source>
        <dbReference type="ARBA" id="ARBA00022525"/>
    </source>
</evidence>
<dbReference type="Proteomes" id="UP001201812">
    <property type="component" value="Unassembled WGS sequence"/>
</dbReference>
<dbReference type="GO" id="GO:0005576">
    <property type="term" value="C:extracellular region"/>
    <property type="evidence" value="ECO:0007669"/>
    <property type="project" value="UniProtKB-SubCell"/>
</dbReference>
<organism evidence="5 6">
    <name type="scientific">Ditylenchus destructor</name>
    <dbReference type="NCBI Taxonomy" id="166010"/>
    <lineage>
        <taxon>Eukaryota</taxon>
        <taxon>Metazoa</taxon>
        <taxon>Ecdysozoa</taxon>
        <taxon>Nematoda</taxon>
        <taxon>Chromadorea</taxon>
        <taxon>Rhabditida</taxon>
        <taxon>Tylenchina</taxon>
        <taxon>Tylenchomorpha</taxon>
        <taxon>Sphaerularioidea</taxon>
        <taxon>Anguinidae</taxon>
        <taxon>Anguininae</taxon>
        <taxon>Ditylenchus</taxon>
    </lineage>
</organism>
<evidence type="ECO:0000256" key="1">
    <source>
        <dbReference type="ARBA" id="ARBA00004613"/>
    </source>
</evidence>
<keyword evidence="3" id="KW-0964">Secreted</keyword>
<comment type="caution">
    <text evidence="5">The sequence shown here is derived from an EMBL/GenBank/DDBJ whole genome shotgun (WGS) entry which is preliminary data.</text>
</comment>
<name>A0AAD4NEF4_9BILA</name>
<gene>
    <name evidence="5" type="ORF">DdX_03849</name>
</gene>
<dbReference type="Pfam" id="PF01060">
    <property type="entry name" value="TTR-52"/>
    <property type="match status" value="1"/>
</dbReference>
<sequence>MTSSYVILALPWETDDVMGTGYTDEFGNFTIHGCADDFGAWNDPDLLLFIMHRCPEPGHTISIPHRFRTVPLERKYMPDEIDVPLVRLDHE</sequence>
<dbReference type="EMBL" id="JAKKPZ010000003">
    <property type="protein sequence ID" value="KAI1723678.1"/>
    <property type="molecule type" value="Genomic_DNA"/>
</dbReference>
<dbReference type="GO" id="GO:0009986">
    <property type="term" value="C:cell surface"/>
    <property type="evidence" value="ECO:0007669"/>
    <property type="project" value="InterPro"/>
</dbReference>
<comment type="subcellular location">
    <subcellularLocation>
        <location evidence="1">Secreted</location>
    </subcellularLocation>
</comment>
<dbReference type="InterPro" id="IPR038479">
    <property type="entry name" value="Transthyretin-like_sf"/>
</dbReference>
<keyword evidence="6" id="KW-1185">Reference proteome</keyword>
<comment type="similarity">
    <text evidence="2">Belongs to the nematode transthyretin-like family.</text>
</comment>
<proteinExistence type="inferred from homology"/>